<keyword evidence="6" id="KW-0814">Transposable element</keyword>
<reference evidence="7 8" key="1">
    <citation type="journal article" date="2014" name="Int. J. Syst. Evol. Microbiol.">
        <title>Celeribacter indicus sp. nov., a polycyclic aromatic hydrocarbon-degrading bacterium from deep-sea sediment and reclassification of Huaishuia halophila as Celeribacter halophilus comb. nov.</title>
        <authorList>
            <person name="Lai Q."/>
            <person name="Cao J."/>
            <person name="Yuan J."/>
            <person name="Li F."/>
            <person name="Shao Z."/>
        </authorList>
    </citation>
    <scope>NUCLEOTIDE SEQUENCE [LARGE SCALE GENOMIC DNA]</scope>
    <source>
        <strain evidence="7">P73</strain>
    </source>
</reference>
<dbReference type="AlphaFoldDB" id="A0A0B5DYU9"/>
<protein>
    <recommendedName>
        <fullName evidence="6">Mutator family transposase</fullName>
    </recommendedName>
</protein>
<accession>A0A0B5DYU9</accession>
<evidence type="ECO:0000256" key="1">
    <source>
        <dbReference type="ARBA" id="ARBA00002190"/>
    </source>
</evidence>
<keyword evidence="8" id="KW-1185">Reference proteome</keyword>
<evidence type="ECO:0000256" key="5">
    <source>
        <dbReference type="ARBA" id="ARBA00023172"/>
    </source>
</evidence>
<keyword evidence="5 6" id="KW-0233">DNA recombination</keyword>
<sequence>MAIGASEAVPFWTEFLRDLVRRGLSGVKLVIEGIKAATARVLSPTWRRCRVHFQRNALAHAGKSSRRVVSAFIATVFAQPDYAAAKTQWRLVADGAQMSSASSPTRPSIRGLMGAILMEQIEEWTVRRGRYMMLETLARGCDDVMVSLTAAQRD</sequence>
<evidence type="ECO:0000313" key="7">
    <source>
        <dbReference type="EMBL" id="AJE46360.1"/>
    </source>
</evidence>
<comment type="similarity">
    <text evidence="2 6">Belongs to the transposase mutator family.</text>
</comment>
<dbReference type="InterPro" id="IPR001207">
    <property type="entry name" value="Transposase_mutator"/>
</dbReference>
<dbReference type="GO" id="GO:0003677">
    <property type="term" value="F:DNA binding"/>
    <property type="evidence" value="ECO:0007669"/>
    <property type="project" value="UniProtKB-UniRule"/>
</dbReference>
<dbReference type="PANTHER" id="PTHR33217">
    <property type="entry name" value="TRANSPOSASE FOR INSERTION SEQUENCE ELEMENT IS1081"/>
    <property type="match status" value="1"/>
</dbReference>
<name>A0A0B5DYU9_9RHOB</name>
<dbReference type="GO" id="GO:0004803">
    <property type="term" value="F:transposase activity"/>
    <property type="evidence" value="ECO:0007669"/>
    <property type="project" value="UniProtKB-UniRule"/>
</dbReference>
<dbReference type="Proteomes" id="UP000031521">
    <property type="component" value="Chromosome"/>
</dbReference>
<evidence type="ECO:0000256" key="6">
    <source>
        <dbReference type="RuleBase" id="RU365089"/>
    </source>
</evidence>
<dbReference type="HOGENOM" id="CLU_1701085_0_0_5"/>
<dbReference type="GO" id="GO:0006313">
    <property type="term" value="P:DNA transposition"/>
    <property type="evidence" value="ECO:0007669"/>
    <property type="project" value="UniProtKB-UniRule"/>
</dbReference>
<organism evidence="7 8">
    <name type="scientific">Celeribacter indicus</name>
    <dbReference type="NCBI Taxonomy" id="1208324"/>
    <lineage>
        <taxon>Bacteria</taxon>
        <taxon>Pseudomonadati</taxon>
        <taxon>Pseudomonadota</taxon>
        <taxon>Alphaproteobacteria</taxon>
        <taxon>Rhodobacterales</taxon>
        <taxon>Roseobacteraceae</taxon>
        <taxon>Celeribacter</taxon>
    </lineage>
</organism>
<evidence type="ECO:0000256" key="4">
    <source>
        <dbReference type="ARBA" id="ARBA00023125"/>
    </source>
</evidence>
<keyword evidence="3 6" id="KW-0815">Transposition</keyword>
<dbReference type="STRING" id="1208324.P73_1645"/>
<gene>
    <name evidence="7" type="ORF">P73_1645</name>
</gene>
<dbReference type="PANTHER" id="PTHR33217:SF7">
    <property type="entry name" value="TRANSPOSASE FOR INSERTION SEQUENCE ELEMENT IS1081"/>
    <property type="match status" value="1"/>
</dbReference>
<evidence type="ECO:0000256" key="2">
    <source>
        <dbReference type="ARBA" id="ARBA00010961"/>
    </source>
</evidence>
<comment type="function">
    <text evidence="1 6">Required for the transposition of the insertion element.</text>
</comment>
<dbReference type="KEGG" id="cid:P73_1645"/>
<proteinExistence type="inferred from homology"/>
<evidence type="ECO:0000256" key="3">
    <source>
        <dbReference type="ARBA" id="ARBA00022578"/>
    </source>
</evidence>
<keyword evidence="4 6" id="KW-0238">DNA-binding</keyword>
<evidence type="ECO:0000313" key="8">
    <source>
        <dbReference type="Proteomes" id="UP000031521"/>
    </source>
</evidence>
<dbReference type="Pfam" id="PF00872">
    <property type="entry name" value="Transposase_mut"/>
    <property type="match status" value="1"/>
</dbReference>
<dbReference type="EMBL" id="CP004393">
    <property type="protein sequence ID" value="AJE46360.1"/>
    <property type="molecule type" value="Genomic_DNA"/>
</dbReference>